<dbReference type="Gene3D" id="1.10.390.10">
    <property type="entry name" value="Neutral Protease Domain 2"/>
    <property type="match status" value="1"/>
</dbReference>
<evidence type="ECO:0000256" key="2">
    <source>
        <dbReference type="ARBA" id="ARBA00004613"/>
    </source>
</evidence>
<evidence type="ECO:0000256" key="11">
    <source>
        <dbReference type="ARBA" id="ARBA00023145"/>
    </source>
</evidence>
<evidence type="ECO:0000256" key="12">
    <source>
        <dbReference type="SAM" id="SignalP"/>
    </source>
</evidence>
<evidence type="ECO:0000259" key="15">
    <source>
        <dbReference type="Pfam" id="PF18962"/>
    </source>
</evidence>
<dbReference type="Gene3D" id="3.50.30.30">
    <property type="match status" value="1"/>
</dbReference>
<name>A3U5L8_CROAH</name>
<reference evidence="16 17" key="1">
    <citation type="journal article" date="2010" name="J. Bacteriol.">
        <title>The complete genome sequence of Croceibacter atlanticus HTCC2559T.</title>
        <authorList>
            <person name="Oh H.M."/>
            <person name="Kang I."/>
            <person name="Ferriera S."/>
            <person name="Giovannoni S.J."/>
            <person name="Cho J.C."/>
        </authorList>
    </citation>
    <scope>NUCLEOTIDE SEQUENCE [LARGE SCALE GENOMIC DNA]</scope>
    <source>
        <strain evidence="17">ATCC BAA-628 / HTCC2559 / KCTC 12090</strain>
    </source>
</reference>
<accession>A3U5L8</accession>
<protein>
    <submittedName>
        <fullName evidence="16">Metalloprotease, putative</fullName>
    </submittedName>
</protein>
<dbReference type="GO" id="GO:0004222">
    <property type="term" value="F:metalloendopeptidase activity"/>
    <property type="evidence" value="ECO:0007669"/>
    <property type="project" value="InterPro"/>
</dbReference>
<dbReference type="GO" id="GO:0006508">
    <property type="term" value="P:proteolysis"/>
    <property type="evidence" value="ECO:0007669"/>
    <property type="project" value="UniProtKB-KW"/>
</dbReference>
<dbReference type="InterPro" id="IPR027268">
    <property type="entry name" value="Peptidase_M4/M1_CTD_sf"/>
</dbReference>
<feature type="chain" id="PRO_5002658990" evidence="12">
    <location>
        <begin position="25"/>
        <end position="927"/>
    </location>
</feature>
<dbReference type="CDD" id="cd09596">
    <property type="entry name" value="M36"/>
    <property type="match status" value="1"/>
</dbReference>
<dbReference type="Gene3D" id="3.10.170.10">
    <property type="match status" value="1"/>
</dbReference>
<keyword evidence="5 16" id="KW-0645">Protease</keyword>
<dbReference type="InterPro" id="IPR046450">
    <property type="entry name" value="PA_dom_sf"/>
</dbReference>
<keyword evidence="4" id="KW-0964">Secreted</keyword>
<dbReference type="CDD" id="cd04818">
    <property type="entry name" value="PA_subtilisin_1"/>
    <property type="match status" value="1"/>
</dbReference>
<dbReference type="InterPro" id="IPR003137">
    <property type="entry name" value="PA_domain"/>
</dbReference>
<feature type="domain" description="FTP" evidence="14">
    <location>
        <begin position="67"/>
        <end position="95"/>
    </location>
</feature>
<keyword evidence="11" id="KW-0865">Zymogen</keyword>
<keyword evidence="17" id="KW-1185">Reference proteome</keyword>
<evidence type="ECO:0000256" key="8">
    <source>
        <dbReference type="ARBA" id="ARBA00022801"/>
    </source>
</evidence>
<dbReference type="AlphaFoldDB" id="A3U5L8"/>
<dbReference type="OrthoDB" id="5377264at2"/>
<comment type="cofactor">
    <cofactor evidence="1">
        <name>Zn(2+)</name>
        <dbReference type="ChEBI" id="CHEBI:29105"/>
    </cofactor>
</comment>
<dbReference type="Pfam" id="PF02225">
    <property type="entry name" value="PA"/>
    <property type="match status" value="1"/>
</dbReference>
<comment type="subcellular location">
    <subcellularLocation>
        <location evidence="2">Secreted</location>
    </subcellularLocation>
</comment>
<dbReference type="InterPro" id="IPR050371">
    <property type="entry name" value="Fungal_virulence_M36"/>
</dbReference>
<evidence type="ECO:0000259" key="14">
    <source>
        <dbReference type="Pfam" id="PF07504"/>
    </source>
</evidence>
<dbReference type="EMBL" id="CP002046">
    <property type="protein sequence ID" value="EAP87535.1"/>
    <property type="molecule type" value="Genomic_DNA"/>
</dbReference>
<keyword evidence="7 12" id="KW-0732">Signal</keyword>
<dbReference type="NCBIfam" id="NF038113">
    <property type="entry name" value="T9SSA_dep_M36"/>
    <property type="match status" value="1"/>
</dbReference>
<dbReference type="PANTHER" id="PTHR33478">
    <property type="entry name" value="EXTRACELLULAR METALLOPROTEINASE MEP"/>
    <property type="match status" value="1"/>
</dbReference>
<dbReference type="InterPro" id="IPR011096">
    <property type="entry name" value="FTP_domain"/>
</dbReference>
<sequence length="927" mass="99915">MKKNYSTQLLTCLLCFVFTLSGIAQDTNSIISTYISAHKKDLKLSGAITFHTNSIGNLSNKNYNVAYLQQTFNGIKVSNANATVVLKDNKVISFKHTFINNLETKLTGAATAPSLTPNQAGTAALSALGLTDLNHVQLLDFATKEDINALQLSQETLTAPLFYEKAANGNYVLTYEIIVKEPTPHWWLSKINVTTGELVSKYDLNISCNFNAPVVTDANPALNTHTTHKHVLNTNAPSVLSKKSTTHSNSYTNIQSDGAIYNAFPLRVETPIHGDRELLINPSLIATQPVDRPIPSPSGWHDLDGVLQTNTNGNNVAAYEDSDNSNSASSAGSLVDGGATLLFDFPLDLTQEPDVYQDATIVNLFVWNNYVHDVFYAYGFDEDNGNFQEEDYDRFTGFDIPLVTAHNGDGVAAEAQDGSGLNNANFATPADGGNPRMQMFLWGASPFGEFLNVYFSGDFDGLYASTRFPFVDIPRAEDPEVSGSLVVIEDDGAAYTGANGGTAGASPDTDDGCTSIVNAAALNGNIAVIRRGVCTFTTKIYNAEDAGAIGVIIVNNVEGEGPANGGGEATEPITIPTISISFEDGDPMINALNNGESITGRIIDNGPLADLVMKDGDLDQGIIAHEYGHGISTRLVGGRNNSNCLLSLAFEEQMGEGWSDFFALVMTQKLTDTAEQPRGIGTYVLGQDVLGSGIRPARYSTDFSVNDYTYEDLGNAEITVPHGIGFIWSTIIWDMYWAFIDEYGFDADMYYGTGGNNMALQLVMDGLKLQTCGNVGFVDGRDAILMADEALYDGANECLIRSVFARRGVGALAFQGTAISRMDQVPDFTISDPLGTDCEAVLASQDLNKTLFTVYPNPASHQIHINSNKNSGLANVEVYDVNGRKVISKNIDLVNTATLNTAKLETGIYVLQINTDNATYTQKVIIQ</sequence>
<dbReference type="NCBIfam" id="TIGR04183">
    <property type="entry name" value="Por_Secre_tail"/>
    <property type="match status" value="1"/>
</dbReference>
<dbReference type="InterPro" id="IPR026444">
    <property type="entry name" value="Secre_tail"/>
</dbReference>
<evidence type="ECO:0000313" key="17">
    <source>
        <dbReference type="Proteomes" id="UP000002297"/>
    </source>
</evidence>
<feature type="domain" description="PA" evidence="13">
    <location>
        <begin position="509"/>
        <end position="586"/>
    </location>
</feature>
<evidence type="ECO:0000256" key="7">
    <source>
        <dbReference type="ARBA" id="ARBA00022729"/>
    </source>
</evidence>
<keyword evidence="6" id="KW-0479">Metal-binding</keyword>
<evidence type="ECO:0000256" key="3">
    <source>
        <dbReference type="ARBA" id="ARBA00006006"/>
    </source>
</evidence>
<dbReference type="KEGG" id="cat:CA2559_02230"/>
<dbReference type="GeneID" id="89452242"/>
<feature type="domain" description="Secretion system C-terminal sorting" evidence="15">
    <location>
        <begin position="854"/>
        <end position="926"/>
    </location>
</feature>
<dbReference type="HOGENOM" id="CLU_007507_0_0_10"/>
<feature type="signal peptide" evidence="12">
    <location>
        <begin position="1"/>
        <end position="24"/>
    </location>
</feature>
<dbReference type="GO" id="GO:0008270">
    <property type="term" value="F:zinc ion binding"/>
    <property type="evidence" value="ECO:0007669"/>
    <property type="project" value="InterPro"/>
</dbReference>
<keyword evidence="8" id="KW-0378">Hydrolase</keyword>
<evidence type="ECO:0000256" key="9">
    <source>
        <dbReference type="ARBA" id="ARBA00022833"/>
    </source>
</evidence>
<evidence type="ECO:0000256" key="10">
    <source>
        <dbReference type="ARBA" id="ARBA00023049"/>
    </source>
</evidence>
<evidence type="ECO:0000313" key="16">
    <source>
        <dbReference type="EMBL" id="EAP87535.1"/>
    </source>
</evidence>
<dbReference type="Pfam" id="PF02128">
    <property type="entry name" value="Peptidase_M36"/>
    <property type="match status" value="1"/>
</dbReference>
<evidence type="ECO:0000256" key="5">
    <source>
        <dbReference type="ARBA" id="ARBA00022670"/>
    </source>
</evidence>
<evidence type="ECO:0000259" key="13">
    <source>
        <dbReference type="Pfam" id="PF02225"/>
    </source>
</evidence>
<dbReference type="STRING" id="216432.CA2559_02230"/>
<dbReference type="eggNOG" id="COG3291">
    <property type="taxonomic scope" value="Bacteria"/>
</dbReference>
<dbReference type="PANTHER" id="PTHR33478:SF1">
    <property type="entry name" value="EXTRACELLULAR METALLOPROTEINASE MEP"/>
    <property type="match status" value="1"/>
</dbReference>
<dbReference type="GO" id="GO:0005615">
    <property type="term" value="C:extracellular space"/>
    <property type="evidence" value="ECO:0007669"/>
    <property type="project" value="InterPro"/>
</dbReference>
<dbReference type="SUPFAM" id="SSF55486">
    <property type="entry name" value="Metalloproteases ('zincins'), catalytic domain"/>
    <property type="match status" value="1"/>
</dbReference>
<evidence type="ECO:0000256" key="1">
    <source>
        <dbReference type="ARBA" id="ARBA00001947"/>
    </source>
</evidence>
<gene>
    <name evidence="16" type="ordered locus">CA2559_02230</name>
</gene>
<dbReference type="SUPFAM" id="SSF52025">
    <property type="entry name" value="PA domain"/>
    <property type="match status" value="1"/>
</dbReference>
<keyword evidence="10 16" id="KW-0482">Metalloprotease</keyword>
<dbReference type="RefSeq" id="WP_013186213.1">
    <property type="nucleotide sequence ID" value="NC_014230.1"/>
</dbReference>
<dbReference type="Pfam" id="PF18962">
    <property type="entry name" value="Por_Secre_tail"/>
    <property type="match status" value="1"/>
</dbReference>
<evidence type="ECO:0000256" key="4">
    <source>
        <dbReference type="ARBA" id="ARBA00022525"/>
    </source>
</evidence>
<dbReference type="InterPro" id="IPR001842">
    <property type="entry name" value="Peptidase_M36"/>
</dbReference>
<keyword evidence="9" id="KW-0862">Zinc</keyword>
<evidence type="ECO:0000256" key="6">
    <source>
        <dbReference type="ARBA" id="ARBA00022723"/>
    </source>
</evidence>
<comment type="similarity">
    <text evidence="3">Belongs to the peptidase M36 family.</text>
</comment>
<proteinExistence type="inferred from homology"/>
<organism evidence="16 17">
    <name type="scientific">Croceibacter atlanticus (strain ATCC BAA-628 / JCM 21780 / CIP 108009 / IAM 15332 / KCTC 12090 / HTCC2559)</name>
    <dbReference type="NCBI Taxonomy" id="216432"/>
    <lineage>
        <taxon>Bacteria</taxon>
        <taxon>Pseudomonadati</taxon>
        <taxon>Bacteroidota</taxon>
        <taxon>Flavobacteriia</taxon>
        <taxon>Flavobacteriales</taxon>
        <taxon>Flavobacteriaceae</taxon>
        <taxon>Croceibacter</taxon>
    </lineage>
</organism>
<dbReference type="Proteomes" id="UP000002297">
    <property type="component" value="Chromosome"/>
</dbReference>
<dbReference type="Pfam" id="PF07504">
    <property type="entry name" value="FTP"/>
    <property type="match status" value="1"/>
</dbReference>